<dbReference type="Proteomes" id="UP001212841">
    <property type="component" value="Unassembled WGS sequence"/>
</dbReference>
<gene>
    <name evidence="6" type="ORF">HK097_011229</name>
</gene>
<dbReference type="InterPro" id="IPR019804">
    <property type="entry name" value="Ras_G-nucl-exch_fac_CS"/>
</dbReference>
<dbReference type="InterPro" id="IPR023578">
    <property type="entry name" value="Ras_GEF_dom_sf"/>
</dbReference>
<evidence type="ECO:0000259" key="4">
    <source>
        <dbReference type="PROSITE" id="PS50009"/>
    </source>
</evidence>
<feature type="region of interest" description="Disordered" evidence="3">
    <location>
        <begin position="629"/>
        <end position="667"/>
    </location>
</feature>
<dbReference type="Pfam" id="PF00617">
    <property type="entry name" value="RasGEF"/>
    <property type="match status" value="1"/>
</dbReference>
<dbReference type="PROSITE" id="PS50009">
    <property type="entry name" value="RASGEF_CAT"/>
    <property type="match status" value="1"/>
</dbReference>
<dbReference type="Pfam" id="PF00618">
    <property type="entry name" value="RasGEF_N"/>
    <property type="match status" value="1"/>
</dbReference>
<dbReference type="Gene3D" id="1.20.870.10">
    <property type="entry name" value="Son of sevenless (SoS) protein Chain: S domain 1"/>
    <property type="match status" value="1"/>
</dbReference>
<dbReference type="PROSITE" id="PS50212">
    <property type="entry name" value="RASGEF_NTER"/>
    <property type="match status" value="1"/>
</dbReference>
<feature type="compositionally biased region" description="Basic residues" evidence="3">
    <location>
        <begin position="548"/>
        <end position="557"/>
    </location>
</feature>
<comment type="caution">
    <text evidence="6">The sequence shown here is derived from an EMBL/GenBank/DDBJ whole genome shotgun (WGS) entry which is preliminary data.</text>
</comment>
<feature type="region of interest" description="Disordered" evidence="3">
    <location>
        <begin position="518"/>
        <end position="610"/>
    </location>
</feature>
<feature type="region of interest" description="Disordered" evidence="3">
    <location>
        <begin position="383"/>
        <end position="435"/>
    </location>
</feature>
<evidence type="ECO:0000313" key="6">
    <source>
        <dbReference type="EMBL" id="KAJ3047774.1"/>
    </source>
</evidence>
<feature type="compositionally biased region" description="Basic and acidic residues" evidence="3">
    <location>
        <begin position="629"/>
        <end position="639"/>
    </location>
</feature>
<feature type="compositionally biased region" description="Basic and acidic residues" evidence="3">
    <location>
        <begin position="407"/>
        <end position="429"/>
    </location>
</feature>
<feature type="region of interest" description="Disordered" evidence="3">
    <location>
        <begin position="168"/>
        <end position="314"/>
    </location>
</feature>
<dbReference type="GO" id="GO:0005085">
    <property type="term" value="F:guanyl-nucleotide exchange factor activity"/>
    <property type="evidence" value="ECO:0007669"/>
    <property type="project" value="UniProtKB-KW"/>
</dbReference>
<evidence type="ECO:0000259" key="5">
    <source>
        <dbReference type="PROSITE" id="PS50212"/>
    </source>
</evidence>
<feature type="domain" description="N-terminal Ras-GEF" evidence="5">
    <location>
        <begin position="754"/>
        <end position="884"/>
    </location>
</feature>
<dbReference type="InterPro" id="IPR008937">
    <property type="entry name" value="Ras-like_GEF"/>
</dbReference>
<dbReference type="InterPro" id="IPR000651">
    <property type="entry name" value="Ras-like_Gua-exchang_fac_N"/>
</dbReference>
<evidence type="ECO:0000313" key="7">
    <source>
        <dbReference type="Proteomes" id="UP001212841"/>
    </source>
</evidence>
<evidence type="ECO:0000256" key="2">
    <source>
        <dbReference type="PROSITE-ProRule" id="PRU00168"/>
    </source>
</evidence>
<dbReference type="PANTHER" id="PTHR23113:SF368">
    <property type="entry name" value="CELL DIVISION CONTROL PROTEIN 25"/>
    <property type="match status" value="1"/>
</dbReference>
<evidence type="ECO:0000256" key="3">
    <source>
        <dbReference type="SAM" id="MobiDB-lite"/>
    </source>
</evidence>
<feature type="compositionally biased region" description="Low complexity" evidence="3">
    <location>
        <begin position="117"/>
        <end position="127"/>
    </location>
</feature>
<keyword evidence="1 2" id="KW-0344">Guanine-nucleotide releasing factor</keyword>
<name>A0AAD5X016_9FUNG</name>
<dbReference type="Gene3D" id="1.10.840.10">
    <property type="entry name" value="Ras guanine-nucleotide exchange factors catalytic domain"/>
    <property type="match status" value="1"/>
</dbReference>
<dbReference type="CDD" id="cd06224">
    <property type="entry name" value="REM"/>
    <property type="match status" value="1"/>
</dbReference>
<feature type="domain" description="Ras-GEF" evidence="4">
    <location>
        <begin position="954"/>
        <end position="1213"/>
    </location>
</feature>
<dbReference type="GO" id="GO:0005886">
    <property type="term" value="C:plasma membrane"/>
    <property type="evidence" value="ECO:0007669"/>
    <property type="project" value="TreeGrafter"/>
</dbReference>
<feature type="compositionally biased region" description="Basic and acidic residues" evidence="3">
    <location>
        <begin position="294"/>
        <end position="307"/>
    </location>
</feature>
<feature type="region of interest" description="Disordered" evidence="3">
    <location>
        <begin position="462"/>
        <end position="498"/>
    </location>
</feature>
<evidence type="ECO:0000256" key="1">
    <source>
        <dbReference type="ARBA" id="ARBA00022658"/>
    </source>
</evidence>
<dbReference type="EMBL" id="JADGJD010000902">
    <property type="protein sequence ID" value="KAJ3047774.1"/>
    <property type="molecule type" value="Genomic_DNA"/>
</dbReference>
<feature type="compositionally biased region" description="Low complexity" evidence="3">
    <location>
        <begin position="168"/>
        <end position="181"/>
    </location>
</feature>
<dbReference type="SMART" id="SM00147">
    <property type="entry name" value="RasGEF"/>
    <property type="match status" value="1"/>
</dbReference>
<protein>
    <submittedName>
        <fullName evidence="6">Uncharacterized protein</fullName>
    </submittedName>
</protein>
<dbReference type="InterPro" id="IPR001895">
    <property type="entry name" value="RASGEF_cat_dom"/>
</dbReference>
<feature type="region of interest" description="Disordered" evidence="3">
    <location>
        <begin position="350"/>
        <end position="369"/>
    </location>
</feature>
<feature type="compositionally biased region" description="Basic and acidic residues" evidence="3">
    <location>
        <begin position="487"/>
        <end position="498"/>
    </location>
</feature>
<feature type="compositionally biased region" description="Pro residues" evidence="3">
    <location>
        <begin position="594"/>
        <end position="608"/>
    </location>
</feature>
<organism evidence="6 7">
    <name type="scientific">Rhizophlyctis rosea</name>
    <dbReference type="NCBI Taxonomy" id="64517"/>
    <lineage>
        <taxon>Eukaryota</taxon>
        <taxon>Fungi</taxon>
        <taxon>Fungi incertae sedis</taxon>
        <taxon>Chytridiomycota</taxon>
        <taxon>Chytridiomycota incertae sedis</taxon>
        <taxon>Chytridiomycetes</taxon>
        <taxon>Rhizophlyctidales</taxon>
        <taxon>Rhizophlyctidaceae</taxon>
        <taxon>Rhizophlyctis</taxon>
    </lineage>
</organism>
<accession>A0AAD5X016</accession>
<feature type="compositionally biased region" description="Acidic residues" evidence="3">
    <location>
        <begin position="527"/>
        <end position="543"/>
    </location>
</feature>
<keyword evidence="7" id="KW-1185">Reference proteome</keyword>
<feature type="compositionally biased region" description="Polar residues" evidence="3">
    <location>
        <begin position="182"/>
        <end position="200"/>
    </location>
</feature>
<proteinExistence type="predicted"/>
<feature type="region of interest" description="Disordered" evidence="3">
    <location>
        <begin position="99"/>
        <end position="145"/>
    </location>
</feature>
<reference evidence="6" key="1">
    <citation type="submission" date="2020-05" db="EMBL/GenBank/DDBJ databases">
        <title>Phylogenomic resolution of chytrid fungi.</title>
        <authorList>
            <person name="Stajich J.E."/>
            <person name="Amses K."/>
            <person name="Simmons R."/>
            <person name="Seto K."/>
            <person name="Myers J."/>
            <person name="Bonds A."/>
            <person name="Quandt C.A."/>
            <person name="Barry K."/>
            <person name="Liu P."/>
            <person name="Grigoriev I."/>
            <person name="Longcore J.E."/>
            <person name="James T.Y."/>
        </authorList>
    </citation>
    <scope>NUCLEOTIDE SEQUENCE</scope>
    <source>
        <strain evidence="6">JEL0318</strain>
    </source>
</reference>
<sequence length="1307" mass="143269">MTSNSDLEEYQKCSERVLESTFGVLKGVKRLREWDAGVGVWEGAKDLYAGLILDVLHFVQGVSVFTQFCWRCLESGREGAREAKNVERMVEALKSDDVEERMGLPSPPIETVMPGEVVGSPPSVFSPSPSPDLEKEKGKAKRKSIGARIKERISLLSNDSSRRVSISSFSSEESLPSSNSSHPTRVSRNSDSSAAGNILTNVLDLYRNGSPPPGTPGSVTAHSSRRSIEIPMGRSSLDSSPRGLEGLRGRSSLELARPRNSYDGGHVGRGSLDAGMQGRVQPTTGAPRLPEMNFEPRSRSPVGERNDVLSNRPRGFSVGRSPLGVPVENLSIVDSVRPVSMSLPASSSAFTTHYSTTPRPHRNSIGASSMVIRRPSNNLSIRIANQDDAQPTSWRPIRLPFETDDESERHEPSDSVDTEDQHDQKPDRNSDEDDRASTLTFNRWSQMVMDVAVLPSVTNLDHSRRPKSMYDGGVEAHARARARVERRRKEEESESEWDVRAVSDDEILMSGRREGLVRWGEVQTDERDGDEEGEGDAEDEEREEDVRRKRFSRKRSKTPLSPAESVESVGSVGAVVEGDMMSPVNESSPRPRRPLPPLPAGDETPPPGEVVLPPVVEAVRRVVMEEEALAERSSMDSERSAGTGATMSVTAEERTDDETGSDVPKRVKSSKRFDRLKTVDRKSSQRIPTYDSHGRWIGMLDHGRFSGIGNNEVAEAEQADHAGGPGKNAISVRGDLLYLNEDNREVLVMHMLGDKLHIVAGTVEKLLLRLADENFQDMEYVDCLIQNHAFFIDSHDLLENLVARFHAQPPENPTEGDIDYFNKWRRPIQLKVLTVVGRWVKLQYEDFAELPALRGLLESFLDQIWHIGYRNEADRIRRGGSLQAMVIASRDKTSPFPRHLLDRTSTSPFSPGAKCPFPILAVSSPGQTFALPFGIGVGSGKEKLNDSTPLLDCEARDLARYLTAAAWHAFRSITVYDYVARLVGGEGEAGQKGRIDLLASRSNMLRNWVALEICSLGKLKARRKLIEKFISVAKYCRDHNNFHTTLLIVSGLLSPPVQRLKRTWDAVSTAHASALSSLEKLLDPSGNMRNYRKALAMATTPALNPATGQTLTPGPCVPFFPVVMKDVTFVMDGNPAFVQGWSPAGSADETPQVVEESLKMVNFDKYRSLSKIIGRYLTGAEGTPANMMDRNNAVVANAEFYSGTTGVMHVLPHLLRAVYGGGGPAQHAIAAVGAGAVGKAYWGSNPAELEHVAVTVETRLAFADDDGLTGIMRSNGQGEGTEVGKAGMGKCMGLAWSMAGKAEGESD</sequence>
<dbReference type="PANTHER" id="PTHR23113">
    <property type="entry name" value="GUANINE NUCLEOTIDE EXCHANGE FACTOR"/>
    <property type="match status" value="1"/>
</dbReference>
<dbReference type="SUPFAM" id="SSF48366">
    <property type="entry name" value="Ras GEF"/>
    <property type="match status" value="1"/>
</dbReference>
<dbReference type="SMART" id="SM00229">
    <property type="entry name" value="RasGEFN"/>
    <property type="match status" value="1"/>
</dbReference>
<feature type="compositionally biased region" description="Low complexity" evidence="3">
    <location>
        <begin position="563"/>
        <end position="578"/>
    </location>
</feature>
<dbReference type="InterPro" id="IPR036964">
    <property type="entry name" value="RASGEF_cat_dom_sf"/>
</dbReference>
<dbReference type="GO" id="GO:0007265">
    <property type="term" value="P:Ras protein signal transduction"/>
    <property type="evidence" value="ECO:0007669"/>
    <property type="project" value="TreeGrafter"/>
</dbReference>
<dbReference type="PROSITE" id="PS00720">
    <property type="entry name" value="RASGEF"/>
    <property type="match status" value="1"/>
</dbReference>